<evidence type="ECO:0000256" key="5">
    <source>
        <dbReference type="ARBA" id="ARBA00022777"/>
    </source>
</evidence>
<name>A0ABT3RSH0_9BACT</name>
<dbReference type="Proteomes" id="UP001209885">
    <property type="component" value="Unassembled WGS sequence"/>
</dbReference>
<sequence length="468" mass="53329">MKIWKYISKLGLRPDLSKENKRKTIILNQVSMLAMAIFAPVSGFLWLSGFGELSITVLLITALAFIILFFSWLGMRIISRWIAIILYPVIPLGIFVLFGSQVTAEFIFFFLILIPVIILESHSERVLAYIYFVSILLLGYFYIGYNLPFFTLSPMEIWIANVLTFIGSTLFVFFLTTFYQKSTRYYEAKNGELINQLEQRSEDLEDYSEMIQSQNNAFIELNYKLQKRNEELIKAVNERDHVVKVVAHDLKSPIGRIGGLLSLLKTSRNKEETEEYLSILEEVSKEASILIDDVLTLDEEKRLESEIIDANQMMLKFISSTSYQARLKNIDINYQNDSSNHIIKSDGVMINRIIDNILSNAIKYSPKSSSVNIVMEDNKDYLILKIKDSGPGFSDDDKKNMFKKYKKLSAKPTGGESSFGLGLSIVKKLCDDLNINISVSNNKSEPGATFKLKIPRKLSQTTDLSMSA</sequence>
<feature type="transmembrane region" description="Helical" evidence="7">
    <location>
        <begin position="81"/>
        <end position="98"/>
    </location>
</feature>
<dbReference type="GO" id="GO:0016301">
    <property type="term" value="F:kinase activity"/>
    <property type="evidence" value="ECO:0007669"/>
    <property type="project" value="UniProtKB-KW"/>
</dbReference>
<dbReference type="RefSeq" id="WP_266057215.1">
    <property type="nucleotide sequence ID" value="NZ_JAPFQN010000006.1"/>
</dbReference>
<keyword evidence="7" id="KW-0812">Transmembrane</keyword>
<dbReference type="Gene3D" id="3.30.565.10">
    <property type="entry name" value="Histidine kinase-like ATPase, C-terminal domain"/>
    <property type="match status" value="1"/>
</dbReference>
<dbReference type="PROSITE" id="PS50109">
    <property type="entry name" value="HIS_KIN"/>
    <property type="match status" value="1"/>
</dbReference>
<reference evidence="9 10" key="1">
    <citation type="submission" date="2022-11" db="EMBL/GenBank/DDBJ databases">
        <title>The characterization of three novel Bacteroidetes species and genomic analysis of their roles in tidal elemental geochemical cycles.</title>
        <authorList>
            <person name="Ma K."/>
        </authorList>
    </citation>
    <scope>NUCLEOTIDE SEQUENCE [LARGE SCALE GENOMIC DNA]</scope>
    <source>
        <strain evidence="9 10">M17</strain>
    </source>
</reference>
<keyword evidence="7" id="KW-1133">Transmembrane helix</keyword>
<keyword evidence="3" id="KW-0597">Phosphoprotein</keyword>
<dbReference type="InterPro" id="IPR003661">
    <property type="entry name" value="HisK_dim/P_dom"/>
</dbReference>
<dbReference type="EC" id="2.7.13.3" evidence="2"/>
<feature type="transmembrane region" description="Helical" evidence="7">
    <location>
        <begin position="104"/>
        <end position="119"/>
    </location>
</feature>
<dbReference type="Gene3D" id="1.10.287.130">
    <property type="match status" value="1"/>
</dbReference>
<proteinExistence type="predicted"/>
<dbReference type="InterPro" id="IPR004358">
    <property type="entry name" value="Sig_transdc_His_kin-like_C"/>
</dbReference>
<dbReference type="PRINTS" id="PR00344">
    <property type="entry name" value="BCTRLSENSOR"/>
</dbReference>
<gene>
    <name evidence="9" type="ORF">OO013_12715</name>
</gene>
<dbReference type="PANTHER" id="PTHR45453:SF1">
    <property type="entry name" value="PHOSPHATE REGULON SENSOR PROTEIN PHOR"/>
    <property type="match status" value="1"/>
</dbReference>
<evidence type="ECO:0000256" key="7">
    <source>
        <dbReference type="SAM" id="Phobius"/>
    </source>
</evidence>
<dbReference type="SUPFAM" id="SSF55874">
    <property type="entry name" value="ATPase domain of HSP90 chaperone/DNA topoisomerase II/histidine kinase"/>
    <property type="match status" value="1"/>
</dbReference>
<evidence type="ECO:0000256" key="4">
    <source>
        <dbReference type="ARBA" id="ARBA00022679"/>
    </source>
</evidence>
<evidence type="ECO:0000313" key="9">
    <source>
        <dbReference type="EMBL" id="MCX2744737.1"/>
    </source>
</evidence>
<dbReference type="SMART" id="SM00388">
    <property type="entry name" value="HisKA"/>
    <property type="match status" value="1"/>
</dbReference>
<feature type="transmembrane region" description="Helical" evidence="7">
    <location>
        <begin position="157"/>
        <end position="179"/>
    </location>
</feature>
<dbReference type="CDD" id="cd00075">
    <property type="entry name" value="HATPase"/>
    <property type="match status" value="1"/>
</dbReference>
<dbReference type="InterPro" id="IPR005467">
    <property type="entry name" value="His_kinase_dom"/>
</dbReference>
<protein>
    <recommendedName>
        <fullName evidence="2">histidine kinase</fullName>
        <ecNumber evidence="2">2.7.13.3</ecNumber>
    </recommendedName>
</protein>
<dbReference type="Pfam" id="PF00512">
    <property type="entry name" value="HisKA"/>
    <property type="match status" value="1"/>
</dbReference>
<feature type="transmembrane region" description="Helical" evidence="7">
    <location>
        <begin position="53"/>
        <end position="74"/>
    </location>
</feature>
<evidence type="ECO:0000256" key="6">
    <source>
        <dbReference type="ARBA" id="ARBA00023012"/>
    </source>
</evidence>
<dbReference type="EMBL" id="JAPFQN010000006">
    <property type="protein sequence ID" value="MCX2744737.1"/>
    <property type="molecule type" value="Genomic_DNA"/>
</dbReference>
<dbReference type="InterPro" id="IPR003594">
    <property type="entry name" value="HATPase_dom"/>
</dbReference>
<comment type="caution">
    <text evidence="9">The sequence shown here is derived from an EMBL/GenBank/DDBJ whole genome shotgun (WGS) entry which is preliminary data.</text>
</comment>
<keyword evidence="6" id="KW-0902">Two-component regulatory system</keyword>
<feature type="transmembrane region" description="Helical" evidence="7">
    <location>
        <begin position="126"/>
        <end position="145"/>
    </location>
</feature>
<keyword evidence="5 9" id="KW-0418">Kinase</keyword>
<comment type="catalytic activity">
    <reaction evidence="1">
        <text>ATP + protein L-histidine = ADP + protein N-phospho-L-histidine.</text>
        <dbReference type="EC" id="2.7.13.3"/>
    </reaction>
</comment>
<dbReference type="PANTHER" id="PTHR45453">
    <property type="entry name" value="PHOSPHATE REGULON SENSOR PROTEIN PHOR"/>
    <property type="match status" value="1"/>
</dbReference>
<dbReference type="InterPro" id="IPR036890">
    <property type="entry name" value="HATPase_C_sf"/>
</dbReference>
<evidence type="ECO:0000313" key="10">
    <source>
        <dbReference type="Proteomes" id="UP001209885"/>
    </source>
</evidence>
<dbReference type="SUPFAM" id="SSF47384">
    <property type="entry name" value="Homodimeric domain of signal transducing histidine kinase"/>
    <property type="match status" value="1"/>
</dbReference>
<keyword evidence="10" id="KW-1185">Reference proteome</keyword>
<feature type="domain" description="Histidine kinase" evidence="8">
    <location>
        <begin position="245"/>
        <end position="458"/>
    </location>
</feature>
<dbReference type="InterPro" id="IPR036097">
    <property type="entry name" value="HisK_dim/P_sf"/>
</dbReference>
<dbReference type="SMART" id="SM00387">
    <property type="entry name" value="HATPase_c"/>
    <property type="match status" value="1"/>
</dbReference>
<organism evidence="9 10">
    <name type="scientific">Mangrovivirga halotolerans</name>
    <dbReference type="NCBI Taxonomy" id="2993936"/>
    <lineage>
        <taxon>Bacteria</taxon>
        <taxon>Pseudomonadati</taxon>
        <taxon>Bacteroidota</taxon>
        <taxon>Cytophagia</taxon>
        <taxon>Cytophagales</taxon>
        <taxon>Mangrovivirgaceae</taxon>
        <taxon>Mangrovivirga</taxon>
    </lineage>
</organism>
<accession>A0ABT3RSH0</accession>
<evidence type="ECO:0000259" key="8">
    <source>
        <dbReference type="PROSITE" id="PS50109"/>
    </source>
</evidence>
<dbReference type="Pfam" id="PF02518">
    <property type="entry name" value="HATPase_c"/>
    <property type="match status" value="1"/>
</dbReference>
<feature type="transmembrane region" description="Helical" evidence="7">
    <location>
        <begin position="25"/>
        <end position="47"/>
    </location>
</feature>
<keyword evidence="4" id="KW-0808">Transferase</keyword>
<evidence type="ECO:0000256" key="3">
    <source>
        <dbReference type="ARBA" id="ARBA00022553"/>
    </source>
</evidence>
<evidence type="ECO:0000256" key="1">
    <source>
        <dbReference type="ARBA" id="ARBA00000085"/>
    </source>
</evidence>
<keyword evidence="7" id="KW-0472">Membrane</keyword>
<evidence type="ECO:0000256" key="2">
    <source>
        <dbReference type="ARBA" id="ARBA00012438"/>
    </source>
</evidence>
<dbReference type="CDD" id="cd00082">
    <property type="entry name" value="HisKA"/>
    <property type="match status" value="1"/>
</dbReference>
<dbReference type="InterPro" id="IPR050351">
    <property type="entry name" value="BphY/WalK/GraS-like"/>
</dbReference>